<protein>
    <recommendedName>
        <fullName evidence="4">Ig-like domain-containing protein</fullName>
    </recommendedName>
</protein>
<feature type="region of interest" description="Disordered" evidence="3">
    <location>
        <begin position="2504"/>
        <end position="2527"/>
    </location>
</feature>
<dbReference type="EMBL" id="JARBDR010000141">
    <property type="protein sequence ID" value="KAJ8320410.1"/>
    <property type="molecule type" value="Genomic_DNA"/>
</dbReference>
<feature type="coiled-coil region" evidence="2">
    <location>
        <begin position="317"/>
        <end position="344"/>
    </location>
</feature>
<dbReference type="Proteomes" id="UP001217089">
    <property type="component" value="Unassembled WGS sequence"/>
</dbReference>
<feature type="compositionally biased region" description="Basic and acidic residues" evidence="3">
    <location>
        <begin position="5665"/>
        <end position="5674"/>
    </location>
</feature>
<feature type="compositionally biased region" description="Basic and acidic residues" evidence="3">
    <location>
        <begin position="4618"/>
        <end position="4636"/>
    </location>
</feature>
<feature type="compositionally biased region" description="Basic and acidic residues" evidence="3">
    <location>
        <begin position="4776"/>
        <end position="4787"/>
    </location>
</feature>
<feature type="region of interest" description="Disordered" evidence="3">
    <location>
        <begin position="4616"/>
        <end position="4657"/>
    </location>
</feature>
<dbReference type="PROSITE" id="PS50835">
    <property type="entry name" value="IG_LIKE"/>
    <property type="match status" value="18"/>
</dbReference>
<feature type="domain" description="Ig-like" evidence="4">
    <location>
        <begin position="1803"/>
        <end position="1893"/>
    </location>
</feature>
<feature type="domain" description="Ig-like" evidence="4">
    <location>
        <begin position="3508"/>
        <end position="3597"/>
    </location>
</feature>
<dbReference type="InterPro" id="IPR003599">
    <property type="entry name" value="Ig_sub"/>
</dbReference>
<feature type="compositionally biased region" description="Basic and acidic residues" evidence="3">
    <location>
        <begin position="4076"/>
        <end position="4087"/>
    </location>
</feature>
<comment type="caution">
    <text evidence="5">The sequence shown here is derived from an EMBL/GenBank/DDBJ whole genome shotgun (WGS) entry which is preliminary data.</text>
</comment>
<feature type="region of interest" description="Disordered" evidence="3">
    <location>
        <begin position="3717"/>
        <end position="3758"/>
    </location>
</feature>
<accession>A0ABQ9FVT5</accession>
<evidence type="ECO:0000256" key="1">
    <source>
        <dbReference type="ARBA" id="ARBA00022737"/>
    </source>
</evidence>
<feature type="compositionally biased region" description="Basic and acidic residues" evidence="3">
    <location>
        <begin position="3918"/>
        <end position="3936"/>
    </location>
</feature>
<keyword evidence="2" id="KW-0175">Coiled coil</keyword>
<dbReference type="InterPro" id="IPR002017">
    <property type="entry name" value="Spectrin_repeat"/>
</dbReference>
<dbReference type="PANTHER" id="PTHR13817">
    <property type="entry name" value="TITIN"/>
    <property type="match status" value="1"/>
</dbReference>
<feature type="domain" description="Ig-like" evidence="4">
    <location>
        <begin position="2003"/>
        <end position="2091"/>
    </location>
</feature>
<feature type="domain" description="Ig-like" evidence="4">
    <location>
        <begin position="3026"/>
        <end position="3114"/>
    </location>
</feature>
<feature type="domain" description="Ig-like" evidence="4">
    <location>
        <begin position="2397"/>
        <end position="2485"/>
    </location>
</feature>
<feature type="region of interest" description="Disordered" evidence="3">
    <location>
        <begin position="4076"/>
        <end position="4155"/>
    </location>
</feature>
<feature type="compositionally biased region" description="Acidic residues" evidence="3">
    <location>
        <begin position="4429"/>
        <end position="4438"/>
    </location>
</feature>
<feature type="region of interest" description="Disordered" evidence="3">
    <location>
        <begin position="5195"/>
        <end position="5220"/>
    </location>
</feature>
<dbReference type="InterPro" id="IPR013098">
    <property type="entry name" value="Ig_I-set"/>
</dbReference>
<feature type="compositionally biased region" description="Basic and acidic residues" evidence="3">
    <location>
        <begin position="4990"/>
        <end position="5008"/>
    </location>
</feature>
<dbReference type="InterPro" id="IPR018159">
    <property type="entry name" value="Spectrin/alpha-actinin"/>
</dbReference>
<feature type="region of interest" description="Disordered" evidence="3">
    <location>
        <begin position="3462"/>
        <end position="3504"/>
    </location>
</feature>
<keyword evidence="1" id="KW-0677">Repeat</keyword>
<dbReference type="Pfam" id="PF07679">
    <property type="entry name" value="I-set"/>
    <property type="match status" value="19"/>
</dbReference>
<dbReference type="InterPro" id="IPR013783">
    <property type="entry name" value="Ig-like_fold"/>
</dbReference>
<evidence type="ECO:0000313" key="6">
    <source>
        <dbReference type="Proteomes" id="UP001217089"/>
    </source>
</evidence>
<feature type="compositionally biased region" description="Basic and acidic residues" evidence="3">
    <location>
        <begin position="5145"/>
        <end position="5173"/>
    </location>
</feature>
<feature type="domain" description="Ig-like" evidence="4">
    <location>
        <begin position="1056"/>
        <end position="1143"/>
    </location>
</feature>
<feature type="compositionally biased region" description="Pro residues" evidence="3">
    <location>
        <begin position="2175"/>
        <end position="2185"/>
    </location>
</feature>
<feature type="compositionally biased region" description="Basic and acidic residues" evidence="3">
    <location>
        <begin position="4233"/>
        <end position="4253"/>
    </location>
</feature>
<feature type="region of interest" description="Disordered" evidence="3">
    <location>
        <begin position="1898"/>
        <end position="1928"/>
    </location>
</feature>
<dbReference type="SUPFAM" id="SSF48726">
    <property type="entry name" value="Immunoglobulin"/>
    <property type="match status" value="19"/>
</dbReference>
<dbReference type="SMART" id="SM00150">
    <property type="entry name" value="SPEC"/>
    <property type="match status" value="6"/>
</dbReference>
<feature type="domain" description="Ig-like" evidence="4">
    <location>
        <begin position="1249"/>
        <end position="1337"/>
    </location>
</feature>
<evidence type="ECO:0000256" key="3">
    <source>
        <dbReference type="SAM" id="MobiDB-lite"/>
    </source>
</evidence>
<dbReference type="InterPro" id="IPR056701">
    <property type="entry name" value="DUF7799"/>
</dbReference>
<name>A0ABQ9FVT5_TEGGR</name>
<feature type="compositionally biased region" description="Basic and acidic residues" evidence="3">
    <location>
        <begin position="4284"/>
        <end position="4302"/>
    </location>
</feature>
<feature type="compositionally biased region" description="Basic and acidic residues" evidence="3">
    <location>
        <begin position="1898"/>
        <end position="1912"/>
    </location>
</feature>
<dbReference type="Gene3D" id="2.60.40.10">
    <property type="entry name" value="Immunoglobulins"/>
    <property type="match status" value="20"/>
</dbReference>
<feature type="compositionally biased region" description="Acidic residues" evidence="3">
    <location>
        <begin position="5121"/>
        <end position="5132"/>
    </location>
</feature>
<feature type="region of interest" description="Disordered" evidence="3">
    <location>
        <begin position="5121"/>
        <end position="5176"/>
    </location>
</feature>
<reference evidence="5 6" key="1">
    <citation type="submission" date="2022-12" db="EMBL/GenBank/DDBJ databases">
        <title>Chromosome-level genome of Tegillarca granosa.</title>
        <authorList>
            <person name="Kim J."/>
        </authorList>
    </citation>
    <scope>NUCLEOTIDE SEQUENCE [LARGE SCALE GENOMIC DNA]</scope>
    <source>
        <strain evidence="5">Teg-2019</strain>
        <tissue evidence="5">Adductor muscle</tissue>
    </source>
</reference>
<dbReference type="InterPro" id="IPR050964">
    <property type="entry name" value="Striated_Muscle_Regulatory"/>
</dbReference>
<feature type="compositionally biased region" description="Acidic residues" evidence="3">
    <location>
        <begin position="3729"/>
        <end position="3738"/>
    </location>
</feature>
<feature type="compositionally biased region" description="Basic and acidic residues" evidence="3">
    <location>
        <begin position="3479"/>
        <end position="3492"/>
    </location>
</feature>
<feature type="domain" description="Ig-like" evidence="4">
    <location>
        <begin position="2695"/>
        <end position="2783"/>
    </location>
</feature>
<organism evidence="5 6">
    <name type="scientific">Tegillarca granosa</name>
    <name type="common">Malaysian cockle</name>
    <name type="synonym">Anadara granosa</name>
    <dbReference type="NCBI Taxonomy" id="220873"/>
    <lineage>
        <taxon>Eukaryota</taxon>
        <taxon>Metazoa</taxon>
        <taxon>Spiralia</taxon>
        <taxon>Lophotrochozoa</taxon>
        <taxon>Mollusca</taxon>
        <taxon>Bivalvia</taxon>
        <taxon>Autobranchia</taxon>
        <taxon>Pteriomorphia</taxon>
        <taxon>Arcoida</taxon>
        <taxon>Arcoidea</taxon>
        <taxon>Arcidae</taxon>
        <taxon>Tegillarca</taxon>
    </lineage>
</organism>
<feature type="domain" description="Ig-like" evidence="4">
    <location>
        <begin position="1154"/>
        <end position="1242"/>
    </location>
</feature>
<feature type="coiled-coil region" evidence="2">
    <location>
        <begin position="387"/>
        <end position="414"/>
    </location>
</feature>
<feature type="region of interest" description="Disordered" evidence="3">
    <location>
        <begin position="4988"/>
        <end position="5029"/>
    </location>
</feature>
<feature type="compositionally biased region" description="Acidic residues" evidence="3">
    <location>
        <begin position="4101"/>
        <end position="4110"/>
    </location>
</feature>
<dbReference type="CDD" id="cd00176">
    <property type="entry name" value="SPEC"/>
    <property type="match status" value="4"/>
</dbReference>
<feature type="domain" description="Ig-like" evidence="4">
    <location>
        <begin position="1368"/>
        <end position="1457"/>
    </location>
</feature>
<dbReference type="SMART" id="SM00408">
    <property type="entry name" value="IGc2"/>
    <property type="match status" value="16"/>
</dbReference>
<feature type="compositionally biased region" description="Acidic residues" evidence="3">
    <location>
        <begin position="4801"/>
        <end position="4810"/>
    </location>
</feature>
<feature type="domain" description="Ig-like" evidence="4">
    <location>
        <begin position="2924"/>
        <end position="3013"/>
    </location>
</feature>
<gene>
    <name evidence="5" type="ORF">KUTeg_001997</name>
</gene>
<feature type="region of interest" description="Disordered" evidence="3">
    <location>
        <begin position="2167"/>
        <end position="2186"/>
    </location>
</feature>
<dbReference type="Pfam" id="PF00435">
    <property type="entry name" value="Spectrin"/>
    <property type="match status" value="1"/>
</dbReference>
<feature type="domain" description="Ig-like" evidence="4">
    <location>
        <begin position="3137"/>
        <end position="3220"/>
    </location>
</feature>
<feature type="domain" description="Ig-like" evidence="4">
    <location>
        <begin position="2127"/>
        <end position="2164"/>
    </location>
</feature>
<evidence type="ECO:0000259" key="4">
    <source>
        <dbReference type="PROSITE" id="PS50835"/>
    </source>
</evidence>
<evidence type="ECO:0000256" key="2">
    <source>
        <dbReference type="SAM" id="Coils"/>
    </source>
</evidence>
<dbReference type="SUPFAM" id="SSF46966">
    <property type="entry name" value="Spectrin repeat"/>
    <property type="match status" value="5"/>
</dbReference>
<feature type="region of interest" description="Disordered" evidence="3">
    <location>
        <begin position="4233"/>
        <end position="4256"/>
    </location>
</feature>
<dbReference type="Pfam" id="PF25101">
    <property type="entry name" value="Spectrin_7"/>
    <property type="match status" value="1"/>
</dbReference>
<dbReference type="PANTHER" id="PTHR13817:SF171">
    <property type="entry name" value="STRETCHIN-MLCK, ISOFORM U"/>
    <property type="match status" value="1"/>
</dbReference>
<feature type="compositionally biased region" description="Basic and acidic residues" evidence="3">
    <location>
        <begin position="5204"/>
        <end position="5220"/>
    </location>
</feature>
<dbReference type="InterPro" id="IPR003598">
    <property type="entry name" value="Ig_sub2"/>
</dbReference>
<feature type="compositionally biased region" description="Low complexity" evidence="3">
    <location>
        <begin position="4127"/>
        <end position="4136"/>
    </location>
</feature>
<feature type="region of interest" description="Disordered" evidence="3">
    <location>
        <begin position="5648"/>
        <end position="5674"/>
    </location>
</feature>
<dbReference type="InterPro" id="IPR036179">
    <property type="entry name" value="Ig-like_dom_sf"/>
</dbReference>
<feature type="domain" description="Ig-like" evidence="4">
    <location>
        <begin position="2346"/>
        <end position="2382"/>
    </location>
</feature>
<feature type="domain" description="Ig-like" evidence="4">
    <location>
        <begin position="2557"/>
        <end position="2648"/>
    </location>
</feature>
<dbReference type="InterPro" id="IPR058157">
    <property type="entry name" value="Spectrin_met"/>
</dbReference>
<evidence type="ECO:0000313" key="5">
    <source>
        <dbReference type="EMBL" id="KAJ8320410.1"/>
    </source>
</evidence>
<feature type="domain" description="Ig-like" evidence="4">
    <location>
        <begin position="1537"/>
        <end position="1624"/>
    </location>
</feature>
<dbReference type="InterPro" id="IPR007110">
    <property type="entry name" value="Ig-like_dom"/>
</dbReference>
<feature type="domain" description="Ig-like" evidence="4">
    <location>
        <begin position="3246"/>
        <end position="3335"/>
    </location>
</feature>
<feature type="region of interest" description="Disordered" evidence="3">
    <location>
        <begin position="3916"/>
        <end position="3957"/>
    </location>
</feature>
<proteinExistence type="predicted"/>
<feature type="domain" description="Ig-like" evidence="4">
    <location>
        <begin position="1707"/>
        <end position="1795"/>
    </location>
</feature>
<dbReference type="Pfam" id="PF25075">
    <property type="entry name" value="DUF7799"/>
    <property type="match status" value="1"/>
</dbReference>
<sequence length="5760" mass="659267">MASTLGEAWKDLNTKLDARNLLLEQSVRFHQSASDFSSRMEQAQHKCSGTLPTRDLDLARTQLQQHQDIKKGILEASKSTLDLGHSLLERIREMGMHADLQNRHATTAACYGIEHLLELLQDRRRRLEELWEQRRIRLEQCLQLCQLDHEVNKVLDWYRTVGSVYLQKTDLGDSYHHTHLIQEEHYRFETQARQIQDTVLRLVRTADQLLRRANLDAEGVRQRLQTVDTECENFMVKLDNRRKNITMAASFFDQAEAALTKLDQIEVQLNTMDLPRNSTELAERHTQLSNAIVEVSTQALREGRILLERVSRDDLGADGVRRRMNQLQERCAGLESLCKARRAEAWERSQAYLNFQEKFNSLQTWYNQIGQTTLSQHADLGSSLANAEDFLEVHEQLEQDIRDKNAELESLFEAGVNLVKSGDQEAHTAAEKVDTLHKQIQRLHHLTNNMNGLEHILKSETEDLQDLTDSAIQHTQELWNTVQQQFNDVDDKGRQFLKTTSTIKDDLTLNIRISITTVETILTEYRERMTSITTSWEAWQQHLSSSRQFKTQWHQFVQDARKTIEWVMKIENEFFPVIAGDLGTSVETANHYQQRLDEFLPVFQTINWVMKIEKDFFYPNLAGYLGNSIEAANNLQQKFEEFRPTFESASVKAQQEIEKHLGTAELLSLKGDTKGQKDQIVNELIKVHQRFQARIHEYQILLKMTIQFFRNLDQVDRLIEKTEKEYLESELPTDLTQAESLLEDHKRKKQEISTLIGYTADEGEKIVVRVRQTDAEAAAQEDVQRVLNVTAEYKKRWDNSWEEQEKRLKQNLQICQFNYDLRQIHSEIDELHHHLQARRGSYGNSLPAARMTSQAFRQFEMTIDLIEKKLDNFTSTAQRMISDSHYDSVHINREIDLLNNKWTTFHTSVRDYRTMLDTSVVYYELYEETEHWIKDGNNLLINLGRKVTECRSPKEAEELIDKMNKFVEEGKPKNDERLNKISELAIELYGEEGPSRIHNLFVQNQDMMQSFQQAESEISALKHNLQQREMGIPVEEQFVPMEVSVAASAQRRPQPPKILLHLKNAEVMEGDKFTFECHYDSEQPPDVMWFKDGLPLNSPDYETRHDNGVATLTIEETFSEDTARYTIRVTNENGSTESSGYLHVKETHQQIIPPDFTKNLKSVDVLEGAPFAFECHVTGIPSPDISWYKDEANVDNSPDHVLTKINGTCCLKIRKIMKHHGARYTCRAINPGGEAASSARLTVIPLDKPVIHQMTDDVTIPEGKSVKLEVFFSGSPVPEVSWFRNQDRIMPSAVYKITIEVNRSVLEVKEAYPEDSATYTVVLMNAAGETRRSCQVNIESFYSSTAFISVFYSEEMSQASTENEPMKPVFTQHLSTTKEIMEGGRVRLDCIIEGHPEPEVIWYHDDKPIKESKDIQLLFEGDRCTLCIREAYLEDSGLYKVVAQNKQGTAESSCKVHVEPFADVHNLTLPETFDQDSGNYMVQAVNMVGEAKCYAKLNVKTPPQPVQEAEVMRMRRIVETKETKTIVRREELEQSPPEFTKLFHDKSVNAGEPITFECCITGSPKPKVTWFFNGEKVVSRDYQVTMEGNTHILHIPEVFDEDAGRFSVTAENPCGKATCSALLTQLTSTETMTSTQTRLQRMIATTEEKPYVPSFEQHATTITHDYSPRFDLMPSVGVREHYSETVKTDLKPKFQPVDLTISVPIPPKFLQPLKNITTMEGTKVTFEGVISGKPEPSIKWFREGKELTDKADFEISYKDGRVALTIPEAFPEDSGQFTCTGRNVGGTASSTAELIVRASMIPPSFTEKPQSTSVTEGNPVKFTVRVAGHPPPEVKWFREGAQIVSSPDFEIIQEGDIHSLYIPEVFYEDAGKFTVTAQNPAGQDQCIAELRVETPMEAEEPKVVEEQFEPKRAPAPRAPPASWKPVEEPSAKVAKLQRPSQFVKKVEPPSPRFVEQIDMQVDGQEDLPPFEKRVSLFSAPQETAPPQHVTEVTQKPSISREKPRFTKPLHNKTVKEHQPVELECRVEATPEPIVKWYREDVIISSSPDYQIVYDNKVCKLIISETFPEDSGRFRCTATNAEGSTSTEAILRVQRAPDQEPVVEAPEFPTKAPVREEFVQPSLEPVKPNFVEKPQNSRLIEGSNTVFECRVTGKPFPEVSWRKRGFPIRTGGRYRAPPPPPLPASKPPVIDQRDLQRPPWEQAVTQEHRKPEFKQSRAEKILESNVQYRLSQEPEERPYTVSAIAWYKNGHRVKRSSRYEMKYTKDGYCTLRIRVALPEDAGHYTILAVNSAGKDTCSSELFVDSVGNVDVTSFVTPETLDKITKTGVDRERGPEDEGGILEALSRPVFKKVPEDREVREGNTVRLDTVVSGRPAPELTWYRNDMKVNNREKLQMQPPKFIDRMQNYTVREGQQVTLTCEVIGVPVPMISWQKDSKMLTPNKPYRIETEGSRSTLFIDIAHPSDTAWFQCSAVNVAGTASTRAKLVVQGVPKTPEPVRKMIVPKRAASPPRTAPKPTMPRTDSPPDLDKESAVREYIRREGEAPKEEDLYDKQKAKPPKFKTHLKNLINKKENDSTHLECKLIPLGDPHMKVEWFKDEEPLVHGHRFKPLFEFGFVCLDILYTYPEDSGTYTCRATNLHGVDETSATIKCKGRRSIIAETQLPGEGALKLQEMEEHWRSQMYLEEKEIEAPVRCAPSIDLKPEPVETCEGEPAKFMVKVSGYPRPRVSWWVNGTVIVGSTRFKVRYDGMMHYLEIPRLREYDAGQIRVVAKNPEGEAEASTTLSVLPKEDWRSKLRQAPKGELEIELTRRRKIELRSAELQTAFEKPKATSFDLKQIEKASEMRIKMKHDKEVMKTEHKYVTVTTHMKPSPITTRELPARVVRPDRPEIQIDIQKARMIPVLPEQVPMEESQVSESQIMLERREPPVFTKPLRPSRITEGKPVTLEVHFKGYPPPVITWYRDSFEIHPSHDFQIITNETSSTLHIPEVFPEDTGMFTIKAYNIYGMVQCKAKLTVVEEEEPEHDIPPEFRSLIRDTAVLQGEPATFDCQVTGRPKPKIHWQKDGKPLSESSRWKFIQEEDNYTLLIFEVQPEDFGQYDCVAINSGGKATCTARLDIEIPVGPPESLPPSDTEAPVEPPNVLEEPQNLEVDEGEPVTFTCRIRGSPPPMVSWYRNNQMIKPSKYFHMESSPDGVHSLSIMEAFPEDTGTYRCVARNKAGEVTCTTHLKVHGLESDIEHAPPTQKDQPPSFIKPITNTLVVEGSKAVFEAEFAGHPQPNITWLRNTLQVIQDSRSYKVERKQTSTTLTILEAYPEDSGLITCRLKNPSGTTECSAELYVQEMAPHTEEESKPIEEAKPKDVLEGLDVKAPEKMVPETTETISMETTEIDITKTETEAVSFEFMTRETAETAPQEVMIEETPLPMTEEVPLKAAVPEVSEVVTEETEVDIGEGEKVFEVEEELIPSEKLPRPEEEQPTIETAPEEKPEDKEVPVKEEVEEVTPTELESGEAPVFTTELTNINLEEGQPVRFVCVVTGTPRPEITWLLDDVPIEDTTTYKTEYHKDGTCVLVIDETFREDEGEYMCQATNIFGTAKTVAELNFREMKPEEKPTEEQEISDKIHIPVELEISQKLDEIPVEETFKETIEIDKKPQLEEIEIDIVTKKGEIVETITETTEITEEVVEEEVETVAPEEEVIVTERETVTVTEKSDVTDVKTEEEVPVEEKEEYIVEQPEEVEEKPEEIEKAEIVIQPEEETPTEITEVTITTEGEEKPVYKETVEITQETEEISVDETFKESIEVEKKPGFEEIEITIDTRKTDVVETTKEVSEITEETVEEVETIAPEEEVIVTERETVTVTETPEVDKVISEEDIPKEKEEYIVEQPEEKADITEETVEEVEALAPEEEVIVTERETVTVTQKPEVEKPVTEEEIPSEKEEYIVEQPEESVTETIEEKPEEVHKTEIVVQPEEEQPKEITEISVETKPEEEDKPSFKETVEIVQEEVEEIPVEETFKETIEIDKKPQLEEIEIDIVTKKGEMVETITETTEITEEVVEEEVETVAPEEEVIVTERETVTVTEKSDVTDVKTEEEVPVEEKEEYIVEQPEEVEEKPEEIEKAEIVIQPEEETPTEITEVTITTEGEEKPKSPKKPEEISVDETFKESIEVEKKPGFEEIEITIDTRKTDVVETTKEVSEITEETVEEVETIAPEEEVIVTERETVTVTETPEVDKVISEEDIPKEKEEYIVEQPEEKADITEETVEEVEALAPEEEVIVTERETVTVTQKPEVEKPVTEEEIPSEKEEYIVEQPEESVTETIEEKPEEVHKTEIVVQPEEEQPKEITEISVETKPEEEDKPSFKETVEIVQEEVEEIPVEETFKETIEIDKKPQLEEIEIDIVTKKVTVTEKSDVTDVKTEEEVPVEEKEEYIVEQPEEVEEKPEEIEKAEIVIQPEEETPTEITEVTITTEGEEKPVYKETVEITQETEEISVDETFKESIEVEKKPGFEEIEITIDTRKTDVVETTKEVSEITEETVEEVETIAPEEEVIVTERETVTVTETPEVDKVISEEDIPKEKEEYIVEQPEEKADITEETVEEVEALAPEEEVIVTERETVTVTQKPEVEKPVTEEEIPSEKEEYIVEQPEESVTETIEEKPEEVHKTEIVVQPEEEQPKEITEISVETKPEEEDKPSFKETVEIVQEEVEEIPVEETFKETIEIDKKPQLEEIEIDIVTKKGEMVETITETTEITEEVVEEEVETVAPEEEVIVTERETVTVTEKSDVTDVKTEEEVPVEEKEEYIVEQPEEVEEKPEEIEKAEIVIQPEEETPTEITEVTITTEGEEKPVYKETVEITQETEEISVDETFKESIEVEKKPGFEEIEITIDTRKTDVVETTKEVSEITEETVEEVETIAPEEEVIVTERETVTVTETPEVDKVISEEDIPKEKEEYIVEQPEEKADITEETVEEVEALAPEEEVIVTERETVTVTQKPEVEKPVTEEEIPSEKEEYIVEQPEESVTETIEEKPEEVHKTEIVVQPEEEQPKEITEISVETKPEEEDKPSFKETVEIVQEEVEEIPVEETFKETIEIDKKPQLEEIEIDIVTKKGEMVETITETTEITEEVVEEEVETVAPEEEKPVTVTETPEVDKVISEEDIPKEKEEYIVEQPEEKADITEETVEEVEALAPEEEVIVTERETVTVTQKPEVEKPVTEEEIPSEKEEYIVEQPKEKADITEAEIVIKTKSEDEQPEEIAEIVIETKSEDEQPEEIAEIVMETKPEDEQPEEIAEIVIETKPEEEQPEEIAEIVIKTIAEEEQPDEIAEIIIETKPEEEQPEEIAEIVIKSKPEEEQPEEIAEIVIKSKPEEEQPEEIAEIVIETKPEEEQPEEIAEIEIETKPEEEQPEEIAEIIIETTPEEEQPEEIAEITIETKPGEEQPGEIAEISIETKPEEEQPKKITEVTIETKPEEEQLEEIAEILIETKPEEEQPEGIAEIIIETKPEEEEREEIAEIVIETKPEDEQPEEIAEISIETKLEEEQPEEIAEIVIKSKPEEEQPEEIAEIIIETKPEEEQPEEIAEITIETKPGEEQPGEIAEISIETKPEEEQPKKITEVTIETKPEEEQLEEIAEILIETKPEEEQPEVIAEIIIETKPEEEQPEEITEVTIETKPEDKPVSTEYEISIEQGPEEAPEETVTTEFELTVQQGPEEVTEEVSEEISTDFEMVFHEIKPEEGPKEEETIADYELQVEQKPEGETGGNQG</sequence>
<keyword evidence="6" id="KW-1185">Reference proteome</keyword>
<feature type="region of interest" description="Disordered" evidence="3">
    <location>
        <begin position="4282"/>
        <end position="4323"/>
    </location>
</feature>
<feature type="region of interest" description="Disordered" evidence="3">
    <location>
        <begin position="4776"/>
        <end position="4830"/>
    </location>
</feature>
<dbReference type="CDD" id="cd00096">
    <property type="entry name" value="Ig"/>
    <property type="match status" value="1"/>
</dbReference>
<dbReference type="Gene3D" id="1.20.58.60">
    <property type="match status" value="5"/>
</dbReference>
<feature type="region of interest" description="Disordered" evidence="3">
    <location>
        <begin position="4407"/>
        <end position="4440"/>
    </location>
</feature>
<feature type="compositionally biased region" description="Basic and acidic residues" evidence="3">
    <location>
        <begin position="4138"/>
        <end position="4155"/>
    </location>
</feature>
<dbReference type="SMART" id="SM00409">
    <property type="entry name" value="IG"/>
    <property type="match status" value="17"/>
</dbReference>